<keyword evidence="3" id="KW-0804">Transcription</keyword>
<dbReference type="InterPro" id="IPR036390">
    <property type="entry name" value="WH_DNA-bd_sf"/>
</dbReference>
<feature type="region of interest" description="Disordered" evidence="4">
    <location>
        <begin position="1"/>
        <end position="25"/>
    </location>
</feature>
<dbReference type="PROSITE" id="PS51077">
    <property type="entry name" value="HTH_ICLR"/>
    <property type="match status" value="2"/>
</dbReference>
<dbReference type="SUPFAM" id="SSF46785">
    <property type="entry name" value="Winged helix' DNA-binding domain"/>
    <property type="match status" value="2"/>
</dbReference>
<sequence>MSSPAATTDDPATEAPPEEGAGPLERGLAVLRHLAVREGRPTRAGDLARATGLPRSTVDRVVATLAHLGYLREDDRELRPRPRLLELGDAYLRASRLPALLGPFAEHLAEEFDESVSLAVPDRDGVRFVHQVTRRRTMSVAFRVGDLLPAERCAPGALFAAAWTDADWRAWRTRLREDPEETGFPSLPPRRSALAASPEAVEERFAARCAAAAEHGWAEDDQFIEPGLVALAVPVRDRSGRVVCALSVVSHTSRHTAASLRGLALARSRAVVGEMEAALAGAPPCPPDDRPLAEAPAVDPTAAAKAELGPRYLQSLARGLAVLTATGGAADGPMPLTAVAEATGLARATARRSLIALERLGYVEAVPPGFRPTPRVLELGYAHLSGLGFVEIVRPHLARLAETVHESASIAVLAGDDIRYVARQPVTRIVGVDITVGTRFPAYPTSMGRVLLAGLPPAERADRLRRADLVPLTPRTVTSADLLAAILERVAREGHAMVDEELEVGLRSVAVPLRDRDGTVVAALNVAAHAGRGTPEETLRTVLPPLREAATAIEADLRAAGARGVPRG</sequence>
<feature type="domain" description="HTH iclR-type" evidence="5">
    <location>
        <begin position="21"/>
        <end position="89"/>
    </location>
</feature>
<proteinExistence type="predicted"/>
<dbReference type="PANTHER" id="PTHR30136:SF34">
    <property type="entry name" value="TRANSCRIPTIONAL REGULATOR"/>
    <property type="match status" value="1"/>
</dbReference>
<keyword evidence="8" id="KW-1185">Reference proteome</keyword>
<dbReference type="InterPro" id="IPR050707">
    <property type="entry name" value="HTH_MetabolicPath_Reg"/>
</dbReference>
<dbReference type="PROSITE" id="PS51078">
    <property type="entry name" value="ICLR_ED"/>
    <property type="match status" value="2"/>
</dbReference>
<dbReference type="RefSeq" id="WP_179813359.1">
    <property type="nucleotide sequence ID" value="NZ_JACBZD010000001.1"/>
</dbReference>
<evidence type="ECO:0000259" key="5">
    <source>
        <dbReference type="PROSITE" id="PS51077"/>
    </source>
</evidence>
<name>A0A852ZPZ9_9ACTN</name>
<dbReference type="EMBL" id="JACBZD010000001">
    <property type="protein sequence ID" value="NYI04473.1"/>
    <property type="molecule type" value="Genomic_DNA"/>
</dbReference>
<dbReference type="AlphaFoldDB" id="A0A852ZPZ9"/>
<gene>
    <name evidence="7" type="ORF">FHU37_001416</name>
</gene>
<organism evidence="7 8">
    <name type="scientific">Allostreptomyces psammosilenae</name>
    <dbReference type="NCBI Taxonomy" id="1892865"/>
    <lineage>
        <taxon>Bacteria</taxon>
        <taxon>Bacillati</taxon>
        <taxon>Actinomycetota</taxon>
        <taxon>Actinomycetes</taxon>
        <taxon>Kitasatosporales</taxon>
        <taxon>Streptomycetaceae</taxon>
        <taxon>Allostreptomyces</taxon>
    </lineage>
</organism>
<dbReference type="InterPro" id="IPR036388">
    <property type="entry name" value="WH-like_DNA-bd_sf"/>
</dbReference>
<dbReference type="Gene3D" id="1.10.10.10">
    <property type="entry name" value="Winged helix-like DNA-binding domain superfamily/Winged helix DNA-binding domain"/>
    <property type="match status" value="2"/>
</dbReference>
<dbReference type="InterPro" id="IPR029016">
    <property type="entry name" value="GAF-like_dom_sf"/>
</dbReference>
<evidence type="ECO:0000256" key="4">
    <source>
        <dbReference type="SAM" id="MobiDB-lite"/>
    </source>
</evidence>
<keyword evidence="2" id="KW-0238">DNA-binding</keyword>
<evidence type="ECO:0000256" key="2">
    <source>
        <dbReference type="ARBA" id="ARBA00023125"/>
    </source>
</evidence>
<dbReference type="InterPro" id="IPR005471">
    <property type="entry name" value="Tscrpt_reg_IclR_N"/>
</dbReference>
<dbReference type="SUPFAM" id="SSF55781">
    <property type="entry name" value="GAF domain-like"/>
    <property type="match status" value="2"/>
</dbReference>
<evidence type="ECO:0000256" key="3">
    <source>
        <dbReference type="ARBA" id="ARBA00023163"/>
    </source>
</evidence>
<dbReference type="SMART" id="SM00346">
    <property type="entry name" value="HTH_ICLR"/>
    <property type="match status" value="2"/>
</dbReference>
<protein>
    <submittedName>
        <fullName evidence="7">IclR family pca regulon transcriptional regulator</fullName>
    </submittedName>
</protein>
<dbReference type="Pfam" id="PF01614">
    <property type="entry name" value="IclR_C"/>
    <property type="match status" value="3"/>
</dbReference>
<feature type="domain" description="IclR-ED" evidence="6">
    <location>
        <begin position="83"/>
        <end position="281"/>
    </location>
</feature>
<evidence type="ECO:0000313" key="7">
    <source>
        <dbReference type="EMBL" id="NYI04473.1"/>
    </source>
</evidence>
<dbReference type="InterPro" id="IPR014757">
    <property type="entry name" value="Tscrpt_reg_IclR_C"/>
</dbReference>
<evidence type="ECO:0000313" key="8">
    <source>
        <dbReference type="Proteomes" id="UP000567795"/>
    </source>
</evidence>
<dbReference type="Gene3D" id="3.30.450.40">
    <property type="match status" value="2"/>
</dbReference>
<evidence type="ECO:0000259" key="6">
    <source>
        <dbReference type="PROSITE" id="PS51078"/>
    </source>
</evidence>
<dbReference type="GO" id="GO:0045892">
    <property type="term" value="P:negative regulation of DNA-templated transcription"/>
    <property type="evidence" value="ECO:0007669"/>
    <property type="project" value="TreeGrafter"/>
</dbReference>
<dbReference type="GO" id="GO:0003700">
    <property type="term" value="F:DNA-binding transcription factor activity"/>
    <property type="evidence" value="ECO:0007669"/>
    <property type="project" value="TreeGrafter"/>
</dbReference>
<reference evidence="7 8" key="1">
    <citation type="submission" date="2020-07" db="EMBL/GenBank/DDBJ databases">
        <title>Sequencing the genomes of 1000 actinobacteria strains.</title>
        <authorList>
            <person name="Klenk H.-P."/>
        </authorList>
    </citation>
    <scope>NUCLEOTIDE SEQUENCE [LARGE SCALE GENOMIC DNA]</scope>
    <source>
        <strain evidence="7 8">DSM 42178</strain>
    </source>
</reference>
<dbReference type="Pfam" id="PF09339">
    <property type="entry name" value="HTH_IclR"/>
    <property type="match status" value="2"/>
</dbReference>
<dbReference type="Proteomes" id="UP000567795">
    <property type="component" value="Unassembled WGS sequence"/>
</dbReference>
<feature type="compositionally biased region" description="Low complexity" evidence="4">
    <location>
        <begin position="1"/>
        <end position="23"/>
    </location>
</feature>
<feature type="domain" description="IclR-ED" evidence="6">
    <location>
        <begin position="375"/>
        <end position="559"/>
    </location>
</feature>
<evidence type="ECO:0000256" key="1">
    <source>
        <dbReference type="ARBA" id="ARBA00023015"/>
    </source>
</evidence>
<accession>A0A852ZPZ9</accession>
<dbReference type="PANTHER" id="PTHR30136">
    <property type="entry name" value="HELIX-TURN-HELIX TRANSCRIPTIONAL REGULATOR, ICLR FAMILY"/>
    <property type="match status" value="1"/>
</dbReference>
<keyword evidence="1" id="KW-0805">Transcription regulation</keyword>
<feature type="domain" description="HTH iclR-type" evidence="5">
    <location>
        <begin position="313"/>
        <end position="381"/>
    </location>
</feature>
<dbReference type="GO" id="GO:0003677">
    <property type="term" value="F:DNA binding"/>
    <property type="evidence" value="ECO:0007669"/>
    <property type="project" value="UniProtKB-KW"/>
</dbReference>
<comment type="caution">
    <text evidence="7">The sequence shown here is derived from an EMBL/GenBank/DDBJ whole genome shotgun (WGS) entry which is preliminary data.</text>
</comment>